<keyword evidence="2" id="KW-1185">Reference proteome</keyword>
<sequence length="450" mass="48910">MSQYDPIVPTIRGRAMITQALAEEKALYFTRVEWGDGVKQQDAQQELFTGLIHKVIESGVTKKRREEDTLYLTTVYDNSKIKTGFYVRELGVYAKVGQNGQEYLFAYTYASNASYTPASSQYSEKRVTIALGVDAQVNVIVKFNSQQYATREELDAHDADTSSHEVIFNNFVKNVTRVNDATFQITKGDNTSTTITIDNVAHAGSATSATNATYTTTASSGDNSTRIASTAYVLREIASAVTKLINSAPGALDTLDELAAALGDDPNFATTITNLLALKAPLSSPIFTGTPRVPTAASSSNGTQAASTSFVKSALLSFLTDRNFIKGVMDAIGSETLSQFGVKYNFDNPNAWSISLGRLFGGLIIQGINRSINYAEMEVKYPISLNKFLGSLILSHDYFDSKSAKSIERLTKFSSGKMPNQLNSIGFRKVNVKDSTPYIEGGAQILIFGV</sequence>
<dbReference type="PATRIC" id="fig|883156.3.peg.947"/>
<reference evidence="1 2" key="1">
    <citation type="submission" date="2012-09" db="EMBL/GenBank/DDBJ databases">
        <title>The Genome Sequence of Veillonella ratti ACS-216-V-COL6B.</title>
        <authorList>
            <consortium name="The Broad Institute Genome Sequencing Platform"/>
            <person name="Earl A."/>
            <person name="Ward D."/>
            <person name="Feldgarden M."/>
            <person name="Gevers D."/>
            <person name="Saerens B."/>
            <person name="Vaneechoutte M."/>
            <person name="Walker B."/>
            <person name="Young S.K."/>
            <person name="Zeng Q."/>
            <person name="Gargeya S."/>
            <person name="Fitzgerald M."/>
            <person name="Haas B."/>
            <person name="Abouelleil A."/>
            <person name="Alvarado L."/>
            <person name="Arachchi H.M."/>
            <person name="Berlin A."/>
            <person name="Chapman S.B."/>
            <person name="Goldberg J."/>
            <person name="Griggs A."/>
            <person name="Gujja S."/>
            <person name="Hansen M."/>
            <person name="Howarth C."/>
            <person name="Imamovic A."/>
            <person name="Larimer J."/>
            <person name="McCowen C."/>
            <person name="Montmayeur A."/>
            <person name="Murphy C."/>
            <person name="Neiman D."/>
            <person name="Pearson M."/>
            <person name="Priest M."/>
            <person name="Roberts A."/>
            <person name="Saif S."/>
            <person name="Shea T."/>
            <person name="Sisk P."/>
            <person name="Sykes S."/>
            <person name="Wortman J."/>
            <person name="Nusbaum C."/>
            <person name="Birren B."/>
        </authorList>
    </citation>
    <scope>NUCLEOTIDE SEQUENCE [LARGE SCALE GENOMIC DNA]</scope>
    <source>
        <strain evidence="1 2">ACS-216-V-Col6b</strain>
    </source>
</reference>
<proteinExistence type="predicted"/>
<dbReference type="OrthoDB" id="1632233at2"/>
<dbReference type="EMBL" id="AHAF01000003">
    <property type="protein sequence ID" value="EKU79170.1"/>
    <property type="molecule type" value="Genomic_DNA"/>
</dbReference>
<name>K9DP74_9FIRM</name>
<organism evidence="1 2">
    <name type="scientific">Veillonella seminalis ACS-216-V-Col6b</name>
    <dbReference type="NCBI Taxonomy" id="883156"/>
    <lineage>
        <taxon>Bacteria</taxon>
        <taxon>Bacillati</taxon>
        <taxon>Bacillota</taxon>
        <taxon>Negativicutes</taxon>
        <taxon>Veillonellales</taxon>
        <taxon>Veillonellaceae</taxon>
        <taxon>Veillonella</taxon>
    </lineage>
</organism>
<gene>
    <name evidence="1" type="ORF">HMPREF9282_00967</name>
</gene>
<dbReference type="RefSeq" id="WP_006555854.1">
    <property type="nucleotide sequence ID" value="NZ_JH992936.1"/>
</dbReference>
<evidence type="ECO:0000313" key="1">
    <source>
        <dbReference type="EMBL" id="EKU79170.1"/>
    </source>
</evidence>
<protein>
    <submittedName>
        <fullName evidence="1">Uncharacterized protein</fullName>
    </submittedName>
</protein>
<dbReference type="eggNOG" id="COG5301">
    <property type="taxonomic scope" value="Bacteria"/>
</dbReference>
<dbReference type="PANTHER" id="PTHR35191">
    <property type="entry name" value="PROPHAGE SIDE TAIL FIBER PROTEIN HOMOLOG STFQ-RELATED"/>
    <property type="match status" value="1"/>
</dbReference>
<dbReference type="InterPro" id="IPR051934">
    <property type="entry name" value="Phage_Tail_Fiber_Structural"/>
</dbReference>
<dbReference type="AlphaFoldDB" id="K9DP74"/>
<dbReference type="eggNOG" id="COG4675">
    <property type="taxonomic scope" value="Bacteria"/>
</dbReference>
<comment type="caution">
    <text evidence="1">The sequence shown here is derived from an EMBL/GenBank/DDBJ whole genome shotgun (WGS) entry which is preliminary data.</text>
</comment>
<dbReference type="STRING" id="883156.HMPREF9282_00967"/>
<accession>K9DP74</accession>
<dbReference type="PANTHER" id="PTHR35191:SF1">
    <property type="entry name" value="PROPHAGE SIDE TAIL FIBER PROTEIN HOMOLOG STFQ-RELATED"/>
    <property type="match status" value="1"/>
</dbReference>
<dbReference type="HOGENOM" id="CLU_608247_0_0_9"/>
<dbReference type="Proteomes" id="UP000009891">
    <property type="component" value="Unassembled WGS sequence"/>
</dbReference>
<evidence type="ECO:0000313" key="2">
    <source>
        <dbReference type="Proteomes" id="UP000009891"/>
    </source>
</evidence>